<gene>
    <name evidence="1" type="ORF">CFP56_005990</name>
</gene>
<dbReference type="InterPro" id="IPR040256">
    <property type="entry name" value="At4g02000-like"/>
</dbReference>
<name>A0AAW0M879_QUESU</name>
<reference evidence="1" key="2">
    <citation type="journal article" date="2018" name="Sci. Data">
        <title>The draft genome sequence of cork oak.</title>
        <authorList>
            <person name="Ramos A.M."/>
            <person name="Usie A."/>
            <person name="Barbosa P."/>
            <person name="Barros P.M."/>
            <person name="Capote T."/>
            <person name="Chaves I."/>
            <person name="Simoes F."/>
            <person name="Abreu I."/>
            <person name="Carrasquinho I."/>
            <person name="Faro C."/>
            <person name="Guimaraes J.B."/>
            <person name="Mendonca D."/>
            <person name="Nobrega F."/>
            <person name="Rodrigues L."/>
            <person name="Saibo N.J.M."/>
            <person name="Varela M.C."/>
            <person name="Egas C."/>
            <person name="Matos J."/>
            <person name="Miguel C.M."/>
            <person name="Oliveira M.M."/>
            <person name="Ricardo C.P."/>
            <person name="Goncalves S."/>
        </authorList>
    </citation>
    <scope>NUCLEOTIDE SEQUENCE [LARGE SCALE GENOMIC DNA]</scope>
    <source>
        <strain evidence="1">HL8</strain>
    </source>
</reference>
<dbReference type="AlphaFoldDB" id="A0AAW0M879"/>
<proteinExistence type="predicted"/>
<accession>A0AAW0M879</accession>
<reference evidence="1" key="1">
    <citation type="submission" date="2017-12" db="EMBL/GenBank/DDBJ databases">
        <authorList>
            <person name="Barbosa P."/>
            <person name="Usie A."/>
            <person name="Ramos A.M."/>
        </authorList>
    </citation>
    <scope>NUCLEOTIDE SEQUENCE</scope>
    <source>
        <strain evidence="1">HL8</strain>
        <tissue evidence="1">Leaves</tissue>
    </source>
</reference>
<sequence>MAEIHTSDEAVSPGEDWEIAVTTEMKHKMVGPCKLGSSSNSQVDSLGIELFKPVLTDYQHALMDGPWFVGDQYLHVQPWEADFHVGNKLGKLLKIDAVTSATSWGRFARLCVQFNITSPLPKCVKIENFWQDIVYENMSLLCF</sequence>
<comment type="caution">
    <text evidence="1">The sequence shown here is derived from an EMBL/GenBank/DDBJ whole genome shotgun (WGS) entry which is preliminary data.</text>
</comment>
<reference evidence="1" key="3">
    <citation type="submission" date="2023-07" db="EMBL/GenBank/DDBJ databases">
        <title>An improved reference 1 genome and first organelle genomes of Quercus suber.</title>
        <authorList>
            <consortium name="Genosuber Consortium"/>
            <person name="Usie A."/>
            <person name="Serra O."/>
            <person name="Barros P."/>
        </authorList>
    </citation>
    <scope>NUCLEOTIDE SEQUENCE</scope>
    <source>
        <strain evidence="1">HL8</strain>
        <tissue evidence="1">Leaves</tissue>
    </source>
</reference>
<organism evidence="1">
    <name type="scientific">Quercus suber</name>
    <name type="common">Cork oak</name>
    <dbReference type="NCBI Taxonomy" id="58331"/>
    <lineage>
        <taxon>Eukaryota</taxon>
        <taxon>Viridiplantae</taxon>
        <taxon>Streptophyta</taxon>
        <taxon>Embryophyta</taxon>
        <taxon>Tracheophyta</taxon>
        <taxon>Spermatophyta</taxon>
        <taxon>Magnoliopsida</taxon>
        <taxon>eudicotyledons</taxon>
        <taxon>Gunneridae</taxon>
        <taxon>Pentapetalae</taxon>
        <taxon>rosids</taxon>
        <taxon>fabids</taxon>
        <taxon>Fagales</taxon>
        <taxon>Fagaceae</taxon>
        <taxon>Quercus</taxon>
    </lineage>
</organism>
<evidence type="ECO:0000313" key="1">
    <source>
        <dbReference type="EMBL" id="KAK7859466.1"/>
    </source>
</evidence>
<dbReference type="PANTHER" id="PTHR31286">
    <property type="entry name" value="GLYCINE-RICH CELL WALL STRUCTURAL PROTEIN 1.8-LIKE"/>
    <property type="match status" value="1"/>
</dbReference>
<evidence type="ECO:0008006" key="2">
    <source>
        <dbReference type="Google" id="ProtNLM"/>
    </source>
</evidence>
<protein>
    <recommendedName>
        <fullName evidence="2">DUF4283 domain-containing protein</fullName>
    </recommendedName>
</protein>
<dbReference type="EMBL" id="PKMF04000012">
    <property type="protein sequence ID" value="KAK7859466.1"/>
    <property type="molecule type" value="Genomic_DNA"/>
</dbReference>
<dbReference type="PANTHER" id="PTHR31286:SF99">
    <property type="entry name" value="DUF4283 DOMAIN-CONTAINING PROTEIN"/>
    <property type="match status" value="1"/>
</dbReference>